<gene>
    <name evidence="2" type="ORF">DI555_16855</name>
</gene>
<keyword evidence="1" id="KW-0732">Signal</keyword>
<dbReference type="Pfam" id="PF16670">
    <property type="entry name" value="PI-PLC-C1"/>
    <property type="match status" value="1"/>
</dbReference>
<name>A0A2W5NIK8_9SPHN</name>
<dbReference type="SUPFAM" id="SSF51695">
    <property type="entry name" value="PLC-like phosphodiesterases"/>
    <property type="match status" value="1"/>
</dbReference>
<dbReference type="AlphaFoldDB" id="A0A2W5NIK8"/>
<dbReference type="Gene3D" id="3.20.20.190">
    <property type="entry name" value="Phosphatidylinositol (PI) phosphodiesterase"/>
    <property type="match status" value="1"/>
</dbReference>
<organism evidence="2 3">
    <name type="scientific">Novosphingobium pentaromativorans</name>
    <dbReference type="NCBI Taxonomy" id="205844"/>
    <lineage>
        <taxon>Bacteria</taxon>
        <taxon>Pseudomonadati</taxon>
        <taxon>Pseudomonadota</taxon>
        <taxon>Alphaproteobacteria</taxon>
        <taxon>Sphingomonadales</taxon>
        <taxon>Sphingomonadaceae</taxon>
        <taxon>Novosphingobium</taxon>
    </lineage>
</organism>
<proteinExistence type="predicted"/>
<protein>
    <recommendedName>
        <fullName evidence="4">Calcium-dependent phosphoinositide phospholipase C</fullName>
    </recommendedName>
</protein>
<evidence type="ECO:0008006" key="4">
    <source>
        <dbReference type="Google" id="ProtNLM"/>
    </source>
</evidence>
<dbReference type="CDD" id="cd08589">
    <property type="entry name" value="PI-PLCc_SaPLC1_like"/>
    <property type="match status" value="1"/>
</dbReference>
<dbReference type="Proteomes" id="UP000249082">
    <property type="component" value="Unassembled WGS sequence"/>
</dbReference>
<dbReference type="GO" id="GO:0008081">
    <property type="term" value="F:phosphoric diester hydrolase activity"/>
    <property type="evidence" value="ECO:0007669"/>
    <property type="project" value="InterPro"/>
</dbReference>
<feature type="chain" id="PRO_5016051292" description="Calcium-dependent phosphoinositide phospholipase C" evidence="1">
    <location>
        <begin position="21"/>
        <end position="413"/>
    </location>
</feature>
<comment type="caution">
    <text evidence="2">The sequence shown here is derived from an EMBL/GenBank/DDBJ whole genome shotgun (WGS) entry which is preliminary data.</text>
</comment>
<dbReference type="InterPro" id="IPR032075">
    <property type="entry name" value="PI-PLC-C1"/>
</dbReference>
<dbReference type="InterPro" id="IPR017946">
    <property type="entry name" value="PLC-like_Pdiesterase_TIM-brl"/>
</dbReference>
<dbReference type="EMBL" id="QFPX01000016">
    <property type="protein sequence ID" value="PZQ53311.1"/>
    <property type="molecule type" value="Genomic_DNA"/>
</dbReference>
<evidence type="ECO:0000256" key="1">
    <source>
        <dbReference type="SAM" id="SignalP"/>
    </source>
</evidence>
<accession>A0A2W5NIK8</accession>
<feature type="signal peptide" evidence="1">
    <location>
        <begin position="1"/>
        <end position="20"/>
    </location>
</feature>
<evidence type="ECO:0000313" key="2">
    <source>
        <dbReference type="EMBL" id="PZQ53311.1"/>
    </source>
</evidence>
<evidence type="ECO:0000313" key="3">
    <source>
        <dbReference type="Proteomes" id="UP000249082"/>
    </source>
</evidence>
<sequence>MKRTTIGAVMTATAALLASAAWGEAQETKPADAADGMPINRIQVIGTHNSYALPADPRTMTVMAPRLTALAAAMTGAMSPEQRAAMADEHPGGMSDMTGMLDYVQMPLQAQLRSGVRSIELDLQPDPRGGAYADPLPYRELRAKGETDLAPIYREEVAKPGLKVLHLADLDFRSQCPTFRSCLTLLKQWSDAEPNHSPVFVLLEPKLSGLDRVIPGATVVPPFDKAQFEEVDDTIRAVLGREKVITPDDVRGSMPTLESAVLAGRWPTLGKARGKFIFLFLVPAMNLKAFTPYLEGRPSLEGRMTFVQGKPGMAHTAFMLQDNALTHGDAIREAVRKGYLVRTRADIDTVDARRDDAVRRDAALASGAQIVSTDYLSAPNIYGNGYHLSPEASGWRCNPVATGCPVSTAGGRK</sequence>
<dbReference type="GO" id="GO:0006629">
    <property type="term" value="P:lipid metabolic process"/>
    <property type="evidence" value="ECO:0007669"/>
    <property type="project" value="InterPro"/>
</dbReference>
<reference evidence="2 3" key="1">
    <citation type="submission" date="2017-08" db="EMBL/GenBank/DDBJ databases">
        <title>Infants hospitalized years apart are colonized by the same room-sourced microbial strains.</title>
        <authorList>
            <person name="Brooks B."/>
            <person name="Olm M.R."/>
            <person name="Firek B.A."/>
            <person name="Baker R."/>
            <person name="Thomas B.C."/>
            <person name="Morowitz M.J."/>
            <person name="Banfield J.F."/>
        </authorList>
    </citation>
    <scope>NUCLEOTIDE SEQUENCE [LARGE SCALE GENOMIC DNA]</scope>
    <source>
        <strain evidence="2">S2_005_002_R2_33</strain>
    </source>
</reference>